<reference evidence="6 7" key="1">
    <citation type="journal article" date="2023" name="PLoS ONE">
        <title>Complete genome assembly of Hawai'i environmental nontuberculous mycobacteria reveals unexpected co-isolation with methylobacteria.</title>
        <authorList>
            <person name="Hendrix J."/>
            <person name="Epperson L.E."/>
            <person name="Tong E.I."/>
            <person name="Chan Y.L."/>
            <person name="Hasan N.A."/>
            <person name="Dawrs S.N."/>
            <person name="Norton G.J."/>
            <person name="Virdi R."/>
            <person name="Crooks J.L."/>
            <person name="Chan E.D."/>
            <person name="Honda J.R."/>
            <person name="Strong M."/>
        </authorList>
    </citation>
    <scope>NUCLEOTIDE SEQUENCE [LARGE SCALE GENOMIC DNA]</scope>
    <source>
        <strain evidence="6 7">NJH_HI01</strain>
    </source>
</reference>
<dbReference type="RefSeq" id="WP_183669476.1">
    <property type="nucleotide sequence ID" value="NZ_JACHOS010000015.1"/>
</dbReference>
<evidence type="ECO:0000256" key="1">
    <source>
        <dbReference type="ARBA" id="ARBA00011063"/>
    </source>
</evidence>
<keyword evidence="3" id="KW-0378">Hydrolase</keyword>
<dbReference type="InterPro" id="IPR023485">
    <property type="entry name" value="Ptyr_pPase"/>
</dbReference>
<dbReference type="InterPro" id="IPR036196">
    <property type="entry name" value="Ptyr_pPase_sf"/>
</dbReference>
<dbReference type="PANTHER" id="PTHR11717">
    <property type="entry name" value="LOW MOLECULAR WEIGHT PROTEIN TYROSINE PHOSPHATASE"/>
    <property type="match status" value="1"/>
</dbReference>
<dbReference type="EC" id="3.1.3.48" evidence="2"/>
<dbReference type="InterPro" id="IPR017867">
    <property type="entry name" value="Tyr_phospatase_low_mol_wt"/>
</dbReference>
<gene>
    <name evidence="6" type="ORF">PUR21_26890</name>
</gene>
<dbReference type="PANTHER" id="PTHR11717:SF7">
    <property type="entry name" value="LOW MOLECULAR WEIGHT PHOSPHOTYROSINE PROTEIN PHOSPHATASE"/>
    <property type="match status" value="1"/>
</dbReference>
<dbReference type="InterPro" id="IPR050438">
    <property type="entry name" value="LMW_PTPase"/>
</dbReference>
<accession>A0ABU9ZJK6</accession>
<organism evidence="6 7">
    <name type="scientific">Methylorubrum rhodesianum</name>
    <dbReference type="NCBI Taxonomy" id="29427"/>
    <lineage>
        <taxon>Bacteria</taxon>
        <taxon>Pseudomonadati</taxon>
        <taxon>Pseudomonadota</taxon>
        <taxon>Alphaproteobacteria</taxon>
        <taxon>Hyphomicrobiales</taxon>
        <taxon>Methylobacteriaceae</taxon>
        <taxon>Methylorubrum</taxon>
    </lineage>
</organism>
<dbReference type="EMBL" id="JAQYXL010000001">
    <property type="protein sequence ID" value="MEN3231210.1"/>
    <property type="molecule type" value="Genomic_DNA"/>
</dbReference>
<dbReference type="Gene3D" id="3.40.50.2300">
    <property type="match status" value="1"/>
</dbReference>
<proteinExistence type="inferred from homology"/>
<evidence type="ECO:0000256" key="3">
    <source>
        <dbReference type="ARBA" id="ARBA00022801"/>
    </source>
</evidence>
<dbReference type="SMART" id="SM00226">
    <property type="entry name" value="LMWPc"/>
    <property type="match status" value="1"/>
</dbReference>
<name>A0ABU9ZJK6_9HYPH</name>
<keyword evidence="7" id="KW-1185">Reference proteome</keyword>
<dbReference type="CDD" id="cd16343">
    <property type="entry name" value="LMWPTP"/>
    <property type="match status" value="1"/>
</dbReference>
<evidence type="ECO:0000256" key="2">
    <source>
        <dbReference type="ARBA" id="ARBA00013064"/>
    </source>
</evidence>
<feature type="domain" description="Phosphotyrosine protein phosphatase I" evidence="5">
    <location>
        <begin position="7"/>
        <end position="154"/>
    </location>
</feature>
<evidence type="ECO:0000256" key="4">
    <source>
        <dbReference type="ARBA" id="ARBA00022912"/>
    </source>
</evidence>
<evidence type="ECO:0000313" key="6">
    <source>
        <dbReference type="EMBL" id="MEN3231210.1"/>
    </source>
</evidence>
<dbReference type="Pfam" id="PF01451">
    <property type="entry name" value="LMWPc"/>
    <property type="match status" value="1"/>
</dbReference>
<sequence length="159" mass="16929">MNAPTRPAILFVCLGNICRSPLAEAAFRSEAARIGLDVTVDSAGTSDWHVGEPPDARAIAVARTHGVEIAGYRGRQVTPDDFERFDHVVALDLANLAKLRALRPAGSRAALSLLLDHVPGREGEPVADPYYGADDGFDTTWDDVTAGARALARRLAGPE</sequence>
<comment type="similarity">
    <text evidence="1">Belongs to the low molecular weight phosphotyrosine protein phosphatase family.</text>
</comment>
<evidence type="ECO:0000313" key="7">
    <source>
        <dbReference type="Proteomes" id="UP001404845"/>
    </source>
</evidence>
<dbReference type="PRINTS" id="PR00719">
    <property type="entry name" value="LMWPTPASE"/>
</dbReference>
<protein>
    <recommendedName>
        <fullName evidence="2">protein-tyrosine-phosphatase</fullName>
        <ecNumber evidence="2">3.1.3.48</ecNumber>
    </recommendedName>
</protein>
<evidence type="ECO:0000259" key="5">
    <source>
        <dbReference type="SMART" id="SM00226"/>
    </source>
</evidence>
<dbReference type="SUPFAM" id="SSF52788">
    <property type="entry name" value="Phosphotyrosine protein phosphatases I"/>
    <property type="match status" value="1"/>
</dbReference>
<keyword evidence="4" id="KW-0904">Protein phosphatase</keyword>
<comment type="caution">
    <text evidence="6">The sequence shown here is derived from an EMBL/GenBank/DDBJ whole genome shotgun (WGS) entry which is preliminary data.</text>
</comment>
<dbReference type="Proteomes" id="UP001404845">
    <property type="component" value="Unassembled WGS sequence"/>
</dbReference>